<dbReference type="SUPFAM" id="SSF56091">
    <property type="entry name" value="DNA ligase/mRNA capping enzyme, catalytic domain"/>
    <property type="match status" value="1"/>
</dbReference>
<dbReference type="InterPro" id="IPR012310">
    <property type="entry name" value="DNA_ligase_ATP-dep_cent"/>
</dbReference>
<feature type="domain" description="ATP-dependent DNA ligase family profile" evidence="1">
    <location>
        <begin position="16"/>
        <end position="127"/>
    </location>
</feature>
<gene>
    <name evidence="2" type="ORF">AB0H04_44450</name>
</gene>
<protein>
    <recommendedName>
        <fullName evidence="1">ATP-dependent DNA ligase family profile domain-containing protein</fullName>
    </recommendedName>
</protein>
<dbReference type="Proteomes" id="UP001551011">
    <property type="component" value="Unassembled WGS sequence"/>
</dbReference>
<evidence type="ECO:0000259" key="1">
    <source>
        <dbReference type="Pfam" id="PF01068"/>
    </source>
</evidence>
<proteinExistence type="predicted"/>
<reference evidence="2 3" key="1">
    <citation type="submission" date="2024-06" db="EMBL/GenBank/DDBJ databases">
        <title>The Natural Products Discovery Center: Release of the First 8490 Sequenced Strains for Exploring Actinobacteria Biosynthetic Diversity.</title>
        <authorList>
            <person name="Kalkreuter E."/>
            <person name="Kautsar S.A."/>
            <person name="Yang D."/>
            <person name="Bader C.D."/>
            <person name="Teijaro C.N."/>
            <person name="Fluegel L."/>
            <person name="Davis C.M."/>
            <person name="Simpson J.R."/>
            <person name="Lauterbach L."/>
            <person name="Steele A.D."/>
            <person name="Gui C."/>
            <person name="Meng S."/>
            <person name="Li G."/>
            <person name="Viehrig K."/>
            <person name="Ye F."/>
            <person name="Su P."/>
            <person name="Kiefer A.F."/>
            <person name="Nichols A."/>
            <person name="Cepeda A.J."/>
            <person name="Yan W."/>
            <person name="Fan B."/>
            <person name="Jiang Y."/>
            <person name="Adhikari A."/>
            <person name="Zheng C.-J."/>
            <person name="Schuster L."/>
            <person name="Cowan T.M."/>
            <person name="Smanski M.J."/>
            <person name="Chevrette M.G."/>
            <person name="De Carvalho L.P.S."/>
            <person name="Shen B."/>
        </authorList>
    </citation>
    <scope>NUCLEOTIDE SEQUENCE [LARGE SCALE GENOMIC DNA]</scope>
    <source>
        <strain evidence="2 3">NPDC020594</strain>
    </source>
</reference>
<accession>A0ABV3AP94</accession>
<dbReference type="Gene3D" id="3.30.470.30">
    <property type="entry name" value="DNA ligase/mRNA capping enzyme"/>
    <property type="match status" value="1"/>
</dbReference>
<organism evidence="2 3">
    <name type="scientific">Streptomyces flaveolus</name>
    <dbReference type="NCBI Taxonomy" id="67297"/>
    <lineage>
        <taxon>Bacteria</taxon>
        <taxon>Bacillati</taxon>
        <taxon>Actinomycetota</taxon>
        <taxon>Actinomycetes</taxon>
        <taxon>Kitasatosporales</taxon>
        <taxon>Streptomycetaceae</taxon>
        <taxon>Streptomyces</taxon>
    </lineage>
</organism>
<dbReference type="RefSeq" id="WP_051819130.1">
    <property type="nucleotide sequence ID" value="NZ_JBEXDP010000081.1"/>
</dbReference>
<sequence>MLAEARPGLPPERALPGGLAFEQKPDGYRAVLFAGPGRAYLQSRNGADLSSAFCEITAAGRALHAPLVLDGELVVATEGRLDFGELQARARRRGAAARQAARAAPANLIVFGVLDTADGPLLNEPYARPMRPTKGRYGRVCANSQQSWMLGLTPTDSEAACRRGYCASLFVRPHRASDGALVRE</sequence>
<evidence type="ECO:0000313" key="3">
    <source>
        <dbReference type="Proteomes" id="UP001551011"/>
    </source>
</evidence>
<keyword evidence="3" id="KW-1185">Reference proteome</keyword>
<dbReference type="Pfam" id="PF01068">
    <property type="entry name" value="DNA_ligase_A_M"/>
    <property type="match status" value="1"/>
</dbReference>
<name>A0ABV3AP94_9ACTN</name>
<evidence type="ECO:0000313" key="2">
    <source>
        <dbReference type="EMBL" id="MEU5713774.1"/>
    </source>
</evidence>
<dbReference type="EMBL" id="JBFAEG010000059">
    <property type="protein sequence ID" value="MEU5713774.1"/>
    <property type="molecule type" value="Genomic_DNA"/>
</dbReference>
<comment type="caution">
    <text evidence="2">The sequence shown here is derived from an EMBL/GenBank/DDBJ whole genome shotgun (WGS) entry which is preliminary data.</text>
</comment>